<accession>A0A9D1H9B5</accession>
<evidence type="ECO:0008006" key="4">
    <source>
        <dbReference type="Google" id="ProtNLM"/>
    </source>
</evidence>
<name>A0A9D1H9B5_9FIRM</name>
<feature type="chain" id="PRO_5039109353" description="Secreted protein" evidence="1">
    <location>
        <begin position="26"/>
        <end position="83"/>
    </location>
</feature>
<evidence type="ECO:0000313" key="2">
    <source>
        <dbReference type="EMBL" id="HIT95422.1"/>
    </source>
</evidence>
<sequence length="83" mass="9085">MKKRVTAAVIALSIAASISVGSVGAADLSEMHCCKSYTSLLEDHFDWLKSRVDSYIDYLVEVICGGREHMPSTMSFGDQPILM</sequence>
<organism evidence="2 3">
    <name type="scientific">Candidatus Faecivivens stercoripullorum</name>
    <dbReference type="NCBI Taxonomy" id="2840805"/>
    <lineage>
        <taxon>Bacteria</taxon>
        <taxon>Bacillati</taxon>
        <taxon>Bacillota</taxon>
        <taxon>Clostridia</taxon>
        <taxon>Eubacteriales</taxon>
        <taxon>Oscillospiraceae</taxon>
        <taxon>Oscillospiraceae incertae sedis</taxon>
        <taxon>Candidatus Faecivivens</taxon>
    </lineage>
</organism>
<reference evidence="2" key="2">
    <citation type="journal article" date="2021" name="PeerJ">
        <title>Extensive microbial diversity within the chicken gut microbiome revealed by metagenomics and culture.</title>
        <authorList>
            <person name="Gilroy R."/>
            <person name="Ravi A."/>
            <person name="Getino M."/>
            <person name="Pursley I."/>
            <person name="Horton D.L."/>
            <person name="Alikhan N.F."/>
            <person name="Baker D."/>
            <person name="Gharbi K."/>
            <person name="Hall N."/>
            <person name="Watson M."/>
            <person name="Adriaenssens E.M."/>
            <person name="Foster-Nyarko E."/>
            <person name="Jarju S."/>
            <person name="Secka A."/>
            <person name="Antonio M."/>
            <person name="Oren A."/>
            <person name="Chaudhuri R.R."/>
            <person name="La Ragione R."/>
            <person name="Hildebrand F."/>
            <person name="Pallen M.J."/>
        </authorList>
    </citation>
    <scope>NUCLEOTIDE SEQUENCE</scope>
    <source>
        <strain evidence="2">ChiBcec7-5410</strain>
    </source>
</reference>
<dbReference type="Proteomes" id="UP000824160">
    <property type="component" value="Unassembled WGS sequence"/>
</dbReference>
<dbReference type="AlphaFoldDB" id="A0A9D1H9B5"/>
<reference evidence="2" key="1">
    <citation type="submission" date="2020-10" db="EMBL/GenBank/DDBJ databases">
        <authorList>
            <person name="Gilroy R."/>
        </authorList>
    </citation>
    <scope>NUCLEOTIDE SEQUENCE</scope>
    <source>
        <strain evidence="2">ChiBcec7-5410</strain>
    </source>
</reference>
<comment type="caution">
    <text evidence="2">The sequence shown here is derived from an EMBL/GenBank/DDBJ whole genome shotgun (WGS) entry which is preliminary data.</text>
</comment>
<keyword evidence="1" id="KW-0732">Signal</keyword>
<evidence type="ECO:0000313" key="3">
    <source>
        <dbReference type="Proteomes" id="UP000824160"/>
    </source>
</evidence>
<gene>
    <name evidence="2" type="ORF">IAC43_09565</name>
</gene>
<protein>
    <recommendedName>
        <fullName evidence="4">Secreted protein</fullName>
    </recommendedName>
</protein>
<evidence type="ECO:0000256" key="1">
    <source>
        <dbReference type="SAM" id="SignalP"/>
    </source>
</evidence>
<proteinExistence type="predicted"/>
<feature type="signal peptide" evidence="1">
    <location>
        <begin position="1"/>
        <end position="25"/>
    </location>
</feature>
<dbReference type="EMBL" id="DVLW01000262">
    <property type="protein sequence ID" value="HIT95422.1"/>
    <property type="molecule type" value="Genomic_DNA"/>
</dbReference>